<organism evidence="3 4">
    <name type="scientific">Chlamydia abortus (strain DSM 27085 / S26/3)</name>
    <name type="common">Chlamydophila abortus</name>
    <dbReference type="NCBI Taxonomy" id="218497"/>
    <lineage>
        <taxon>Bacteria</taxon>
        <taxon>Pseudomonadati</taxon>
        <taxon>Chlamydiota</taxon>
        <taxon>Chlamydiia</taxon>
        <taxon>Chlamydiales</taxon>
        <taxon>Chlamydiaceae</taxon>
        <taxon>Chlamydia/Chlamydophila group</taxon>
        <taxon>Chlamydia</taxon>
    </lineage>
</organism>
<feature type="chain" id="PRO_5004258920" evidence="2">
    <location>
        <begin position="35"/>
        <end position="66"/>
    </location>
</feature>
<dbReference type="HOGENOM" id="CLU_3059879_0_0_0"/>
<keyword evidence="3" id="KW-0449">Lipoprotein</keyword>
<feature type="compositionally biased region" description="Basic and acidic residues" evidence="1">
    <location>
        <begin position="52"/>
        <end position="66"/>
    </location>
</feature>
<protein>
    <submittedName>
        <fullName evidence="3">Lipoprotein</fullName>
    </submittedName>
</protein>
<evidence type="ECO:0000256" key="2">
    <source>
        <dbReference type="SAM" id="SignalP"/>
    </source>
</evidence>
<evidence type="ECO:0000256" key="1">
    <source>
        <dbReference type="SAM" id="MobiDB-lite"/>
    </source>
</evidence>
<accession>Q5L6X3</accession>
<keyword evidence="2" id="KW-0732">Signal</keyword>
<sequence length="66" mass="7449">MFCLAYTTRRIEMKKLILALLLASSCAYGTTAFADENDEVKVSENGDQDSESENKESENHTVKHHQ</sequence>
<evidence type="ECO:0000313" key="3">
    <source>
        <dbReference type="EMBL" id="CAH63597.1"/>
    </source>
</evidence>
<dbReference type="EMBL" id="CR848038">
    <property type="protein sequence ID" value="CAH63597.1"/>
    <property type="molecule type" value="Genomic_DNA"/>
</dbReference>
<dbReference type="Proteomes" id="UP000001012">
    <property type="component" value="Chromosome"/>
</dbReference>
<feature type="signal peptide" evidence="2">
    <location>
        <begin position="1"/>
        <end position="34"/>
    </location>
</feature>
<feature type="region of interest" description="Disordered" evidence="1">
    <location>
        <begin position="37"/>
        <end position="66"/>
    </location>
</feature>
<keyword evidence="4" id="KW-1185">Reference proteome</keyword>
<proteinExistence type="predicted"/>
<evidence type="ECO:0000313" key="4">
    <source>
        <dbReference type="Proteomes" id="UP000001012"/>
    </source>
</evidence>
<name>Q5L6X3_CHLAB</name>
<reference evidence="3 4" key="1">
    <citation type="journal article" date="2005" name="Genome Res.">
        <title>The Chlamydophila abortus genome sequence reveals an array of variable proteins that contribute to interspecies variation.</title>
        <authorList>
            <person name="Thomson N.R."/>
            <person name="Yeats C."/>
            <person name="Bell K."/>
            <person name="Holden M.T.G."/>
            <person name="Bentley S.D."/>
            <person name="Livingstone M."/>
            <person name="Cerdeno-Tarraga A.M."/>
            <person name="Harris B."/>
            <person name="Doggett J."/>
            <person name="Ormond D."/>
            <person name="Mungal K."/>
            <person name="Clarke K."/>
            <person name="Feltwell T."/>
            <person name="Hance Z."/>
            <person name="Sanders M."/>
            <person name="Quail M.A."/>
            <person name="Price C."/>
            <person name="Parkhill J."/>
            <person name="Longbottom D."/>
        </authorList>
    </citation>
    <scope>NUCLEOTIDE SEQUENCE [LARGE SCALE GENOMIC DNA]</scope>
    <source>
        <strain evidence="4">DSM 27085 / S26/3</strain>
    </source>
</reference>
<dbReference type="KEGG" id="cab:CAB139"/>
<dbReference type="AlphaFoldDB" id="Q5L6X3"/>
<gene>
    <name evidence="3" type="ordered locus">CAB139</name>
</gene>